<dbReference type="InterPro" id="IPR014284">
    <property type="entry name" value="RNA_pol_sigma-70_dom"/>
</dbReference>
<comment type="similarity">
    <text evidence="1">Belongs to the sigma-70 factor family. ECF subfamily.</text>
</comment>
<dbReference type="PANTHER" id="PTHR43133:SF8">
    <property type="entry name" value="RNA POLYMERASE SIGMA FACTOR HI_1459-RELATED"/>
    <property type="match status" value="1"/>
</dbReference>
<accession>A0ABT1BU19</accession>
<reference evidence="8 9" key="1">
    <citation type="submission" date="2022-06" db="EMBL/GenBank/DDBJ databases">
        <title>A taxonomic note on the genus Prevotella: Description of four novel genera and emended description of the genera Hallella and Xylanibacter.</title>
        <authorList>
            <person name="Hitch T.C.A."/>
        </authorList>
    </citation>
    <scope>NUCLEOTIDE SEQUENCE [LARGE SCALE GENOMIC DNA]</scope>
    <source>
        <strain evidence="8 9">DSM 100619</strain>
    </source>
</reference>
<keyword evidence="3" id="KW-0731">Sigma factor</keyword>
<dbReference type="InterPro" id="IPR036388">
    <property type="entry name" value="WH-like_DNA-bd_sf"/>
</dbReference>
<evidence type="ECO:0000259" key="7">
    <source>
        <dbReference type="Pfam" id="PF08281"/>
    </source>
</evidence>
<dbReference type="InterPro" id="IPR007627">
    <property type="entry name" value="RNA_pol_sigma70_r2"/>
</dbReference>
<dbReference type="Proteomes" id="UP001204015">
    <property type="component" value="Unassembled WGS sequence"/>
</dbReference>
<dbReference type="EMBL" id="JAMXLY010000002">
    <property type="protein sequence ID" value="MCO6024469.1"/>
    <property type="molecule type" value="Genomic_DNA"/>
</dbReference>
<dbReference type="SUPFAM" id="SSF88659">
    <property type="entry name" value="Sigma3 and sigma4 domains of RNA polymerase sigma factors"/>
    <property type="match status" value="1"/>
</dbReference>
<evidence type="ECO:0000256" key="2">
    <source>
        <dbReference type="ARBA" id="ARBA00023015"/>
    </source>
</evidence>
<evidence type="ECO:0000313" key="9">
    <source>
        <dbReference type="Proteomes" id="UP001204015"/>
    </source>
</evidence>
<dbReference type="SUPFAM" id="SSF88946">
    <property type="entry name" value="Sigma2 domain of RNA polymerase sigma factors"/>
    <property type="match status" value="1"/>
</dbReference>
<dbReference type="PANTHER" id="PTHR43133">
    <property type="entry name" value="RNA POLYMERASE ECF-TYPE SIGMA FACTO"/>
    <property type="match status" value="1"/>
</dbReference>
<dbReference type="InterPro" id="IPR039425">
    <property type="entry name" value="RNA_pol_sigma-70-like"/>
</dbReference>
<protein>
    <submittedName>
        <fullName evidence="8">RNA polymerase sigma factor</fullName>
    </submittedName>
</protein>
<dbReference type="Pfam" id="PF08281">
    <property type="entry name" value="Sigma70_r4_2"/>
    <property type="match status" value="1"/>
</dbReference>
<evidence type="ECO:0000313" key="8">
    <source>
        <dbReference type="EMBL" id="MCO6024469.1"/>
    </source>
</evidence>
<evidence type="ECO:0000256" key="5">
    <source>
        <dbReference type="ARBA" id="ARBA00023163"/>
    </source>
</evidence>
<evidence type="ECO:0000256" key="1">
    <source>
        <dbReference type="ARBA" id="ARBA00010641"/>
    </source>
</evidence>
<dbReference type="Pfam" id="PF04542">
    <property type="entry name" value="Sigma70_r2"/>
    <property type="match status" value="1"/>
</dbReference>
<gene>
    <name evidence="8" type="ORF">NG821_01185</name>
</gene>
<comment type="caution">
    <text evidence="8">The sequence shown here is derived from an EMBL/GenBank/DDBJ whole genome shotgun (WGS) entry which is preliminary data.</text>
</comment>
<dbReference type="Gene3D" id="1.10.1740.10">
    <property type="match status" value="1"/>
</dbReference>
<feature type="domain" description="RNA polymerase sigma-70 region 2" evidence="6">
    <location>
        <begin position="10"/>
        <end position="73"/>
    </location>
</feature>
<dbReference type="InterPro" id="IPR013325">
    <property type="entry name" value="RNA_pol_sigma_r2"/>
</dbReference>
<dbReference type="Gene3D" id="1.10.10.10">
    <property type="entry name" value="Winged helix-like DNA-binding domain superfamily/Winged helix DNA-binding domain"/>
    <property type="match status" value="1"/>
</dbReference>
<keyword evidence="5" id="KW-0804">Transcription</keyword>
<keyword evidence="9" id="KW-1185">Reference proteome</keyword>
<dbReference type="RefSeq" id="WP_252759832.1">
    <property type="nucleotide sequence ID" value="NZ_JAMXLY010000002.1"/>
</dbReference>
<dbReference type="InterPro" id="IPR013249">
    <property type="entry name" value="RNA_pol_sigma70_r4_t2"/>
</dbReference>
<keyword evidence="2" id="KW-0805">Transcription regulation</keyword>
<feature type="domain" description="RNA polymerase sigma factor 70 region 4 type 2" evidence="7">
    <location>
        <begin position="95"/>
        <end position="145"/>
    </location>
</feature>
<dbReference type="InterPro" id="IPR013324">
    <property type="entry name" value="RNA_pol_sigma_r3/r4-like"/>
</dbReference>
<proteinExistence type="inferred from homology"/>
<sequence>MTVDEFQHEVKRLRPQLVSIARHYISNGDEVEDIVQDVFLKMWLMLDQLKLPVAPLAKVLVRNLAVDHLRRHHSELNIEDVQISVEEQSYDGVERMMHIISLLPSLQQTILRLRHMENMEISEIARLMGSTETAVRKALSRARQAVRKEYYKKYQL</sequence>
<organism evidence="8 9">
    <name type="scientific">Segatella cerevisiae</name>
    <dbReference type="NCBI Taxonomy" id="2053716"/>
    <lineage>
        <taxon>Bacteria</taxon>
        <taxon>Pseudomonadati</taxon>
        <taxon>Bacteroidota</taxon>
        <taxon>Bacteroidia</taxon>
        <taxon>Bacteroidales</taxon>
        <taxon>Prevotellaceae</taxon>
        <taxon>Segatella</taxon>
    </lineage>
</organism>
<name>A0ABT1BU19_9BACT</name>
<evidence type="ECO:0000256" key="3">
    <source>
        <dbReference type="ARBA" id="ARBA00023082"/>
    </source>
</evidence>
<evidence type="ECO:0000256" key="4">
    <source>
        <dbReference type="ARBA" id="ARBA00023125"/>
    </source>
</evidence>
<keyword evidence="4" id="KW-0238">DNA-binding</keyword>
<dbReference type="NCBIfam" id="TIGR02937">
    <property type="entry name" value="sigma70-ECF"/>
    <property type="match status" value="1"/>
</dbReference>
<evidence type="ECO:0000259" key="6">
    <source>
        <dbReference type="Pfam" id="PF04542"/>
    </source>
</evidence>